<gene>
    <name evidence="2" type="ORF">PS662_03325</name>
</gene>
<feature type="chain" id="PRO_5022961333" description="Lipoprotein" evidence="1">
    <location>
        <begin position="23"/>
        <end position="247"/>
    </location>
</feature>
<dbReference type="EMBL" id="CABVHK010000010">
    <property type="protein sequence ID" value="VVN00591.1"/>
    <property type="molecule type" value="Genomic_DNA"/>
</dbReference>
<dbReference type="Proteomes" id="UP000326953">
    <property type="component" value="Unassembled WGS sequence"/>
</dbReference>
<evidence type="ECO:0000256" key="1">
    <source>
        <dbReference type="SAM" id="SignalP"/>
    </source>
</evidence>
<evidence type="ECO:0008006" key="4">
    <source>
        <dbReference type="Google" id="ProtNLM"/>
    </source>
</evidence>
<dbReference type="RefSeq" id="WP_150711753.1">
    <property type="nucleotide sequence ID" value="NZ_CABVHK010000010.1"/>
</dbReference>
<dbReference type="OrthoDB" id="9991556at2"/>
<keyword evidence="1" id="KW-0732">Signal</keyword>
<evidence type="ECO:0000313" key="3">
    <source>
        <dbReference type="Proteomes" id="UP000326953"/>
    </source>
</evidence>
<feature type="signal peptide" evidence="1">
    <location>
        <begin position="1"/>
        <end position="22"/>
    </location>
</feature>
<evidence type="ECO:0000313" key="2">
    <source>
        <dbReference type="EMBL" id="VVN00591.1"/>
    </source>
</evidence>
<reference evidence="2 3" key="1">
    <citation type="submission" date="2019-09" db="EMBL/GenBank/DDBJ databases">
        <authorList>
            <person name="Chandra G."/>
            <person name="Truman W A."/>
        </authorList>
    </citation>
    <scope>NUCLEOTIDE SEQUENCE [LARGE SCALE GENOMIC DNA]</scope>
    <source>
        <strain evidence="2">PS662</strain>
    </source>
</reference>
<proteinExistence type="predicted"/>
<accession>A0A5E6U688</accession>
<sequence precursor="true">MNRLTIAALSAVLLAYVGHASAELKKLRDWPAALEAPSPEIRKQYEYDPEAGAATSKLLSSTSRIFKDGAEVNTQITNYRNSTPVSGTGSWNTLLPAYHGFSAFFTSPMKTTKLKYSSSGPWPASEFKIFSENINPQGVGKSATACKQVKNLKADRYLATLPGNIYTYECLMKYGGTSGDFTYAPDALSLINMYSDYLGIVISSFYIDPSVTPGLRVRGEYKFVDVNGKEQIVVTEDADMRSKFSQL</sequence>
<organism evidence="2 3">
    <name type="scientific">Pseudomonas fluorescens</name>
    <dbReference type="NCBI Taxonomy" id="294"/>
    <lineage>
        <taxon>Bacteria</taxon>
        <taxon>Pseudomonadati</taxon>
        <taxon>Pseudomonadota</taxon>
        <taxon>Gammaproteobacteria</taxon>
        <taxon>Pseudomonadales</taxon>
        <taxon>Pseudomonadaceae</taxon>
        <taxon>Pseudomonas</taxon>
    </lineage>
</organism>
<dbReference type="AlphaFoldDB" id="A0A5E6U688"/>
<name>A0A5E6U688_PSEFL</name>
<protein>
    <recommendedName>
        <fullName evidence="4">Lipoprotein</fullName>
    </recommendedName>
</protein>